<comment type="caution">
    <text evidence="6">The sequence shown here is derived from an EMBL/GenBank/DDBJ whole genome shotgun (WGS) entry which is preliminary data.</text>
</comment>
<evidence type="ECO:0000256" key="1">
    <source>
        <dbReference type="ARBA" id="ARBA00010854"/>
    </source>
</evidence>
<dbReference type="InterPro" id="IPR036594">
    <property type="entry name" value="Meth_synthase_dom"/>
</dbReference>
<keyword evidence="2" id="KW-0479">Metal-binding</keyword>
<dbReference type="InterPro" id="IPR003759">
    <property type="entry name" value="Cbl-bd_cap"/>
</dbReference>
<feature type="domain" description="B12-binding N-terminal" evidence="5">
    <location>
        <begin position="1"/>
        <end position="88"/>
    </location>
</feature>
<dbReference type="CDD" id="cd02070">
    <property type="entry name" value="corrinoid_protein_B12-BD"/>
    <property type="match status" value="1"/>
</dbReference>
<gene>
    <name evidence="6" type="ORF">H9831_05085</name>
</gene>
<feature type="domain" description="B12-binding" evidence="4">
    <location>
        <begin position="88"/>
        <end position="213"/>
    </location>
</feature>
<dbReference type="GO" id="GO:0005829">
    <property type="term" value="C:cytosol"/>
    <property type="evidence" value="ECO:0007669"/>
    <property type="project" value="TreeGrafter"/>
</dbReference>
<dbReference type="InterPro" id="IPR006158">
    <property type="entry name" value="Cobalamin-bd"/>
</dbReference>
<dbReference type="GO" id="GO:0050667">
    <property type="term" value="P:homocysteine metabolic process"/>
    <property type="evidence" value="ECO:0007669"/>
    <property type="project" value="TreeGrafter"/>
</dbReference>
<dbReference type="Pfam" id="PF02607">
    <property type="entry name" value="B12-binding_2"/>
    <property type="match status" value="1"/>
</dbReference>
<protein>
    <submittedName>
        <fullName evidence="6">Corrinoid protein</fullName>
    </submittedName>
</protein>
<dbReference type="GO" id="GO:0046872">
    <property type="term" value="F:metal ion binding"/>
    <property type="evidence" value="ECO:0007669"/>
    <property type="project" value="UniProtKB-KW"/>
</dbReference>
<dbReference type="AlphaFoldDB" id="A0A9D2C731"/>
<evidence type="ECO:0000313" key="7">
    <source>
        <dbReference type="Proteomes" id="UP000824007"/>
    </source>
</evidence>
<dbReference type="GO" id="GO:0046653">
    <property type="term" value="P:tetrahydrofolate metabolic process"/>
    <property type="evidence" value="ECO:0007669"/>
    <property type="project" value="TreeGrafter"/>
</dbReference>
<evidence type="ECO:0000259" key="4">
    <source>
        <dbReference type="PROSITE" id="PS51332"/>
    </source>
</evidence>
<keyword evidence="3" id="KW-0170">Cobalt</keyword>
<organism evidence="6 7">
    <name type="scientific">Candidatus Eisenbergiella pullistercoris</name>
    <dbReference type="NCBI Taxonomy" id="2838555"/>
    <lineage>
        <taxon>Bacteria</taxon>
        <taxon>Bacillati</taxon>
        <taxon>Bacillota</taxon>
        <taxon>Clostridia</taxon>
        <taxon>Lachnospirales</taxon>
        <taxon>Lachnospiraceae</taxon>
        <taxon>Eisenbergiella</taxon>
    </lineage>
</organism>
<evidence type="ECO:0000313" key="6">
    <source>
        <dbReference type="EMBL" id="HIY60041.1"/>
    </source>
</evidence>
<dbReference type="PANTHER" id="PTHR45833:SF1">
    <property type="entry name" value="METHIONINE SYNTHASE"/>
    <property type="match status" value="1"/>
</dbReference>
<proteinExistence type="inferred from homology"/>
<sequence>MEILQEISENLQKGKARIVKTLVQQAVDEGIPAKEILEKGLLSGMDVVGEKFKNNEVYVPEVLVAARAMNMGVAVLKPLLADAGSVSAGKVCIGTVKGDLHDIGKNLVKMMMEGKGLEVVDLGTDVAPETYVDTAVSQGCQIICCSALLTTTMPVMEEVVKAAEKAGIRDKVKIMIGGAPVTEDFCRQIGADRYTADAASAADAAVELCRAAG</sequence>
<dbReference type="GO" id="GO:0031419">
    <property type="term" value="F:cobalamin binding"/>
    <property type="evidence" value="ECO:0007669"/>
    <property type="project" value="InterPro"/>
</dbReference>
<reference evidence="6" key="2">
    <citation type="submission" date="2021-04" db="EMBL/GenBank/DDBJ databases">
        <authorList>
            <person name="Gilroy R."/>
        </authorList>
    </citation>
    <scope>NUCLEOTIDE SEQUENCE</scope>
    <source>
        <strain evidence="6">ChiSxjej3B15-24422</strain>
    </source>
</reference>
<dbReference type="InterPro" id="IPR036724">
    <property type="entry name" value="Cobalamin-bd_sf"/>
</dbReference>
<dbReference type="SMART" id="SM01018">
    <property type="entry name" value="B12-binding_2"/>
    <property type="match status" value="1"/>
</dbReference>
<dbReference type="Gene3D" id="3.40.50.280">
    <property type="entry name" value="Cobalamin-binding domain"/>
    <property type="match status" value="1"/>
</dbReference>
<evidence type="ECO:0000256" key="3">
    <source>
        <dbReference type="ARBA" id="ARBA00023285"/>
    </source>
</evidence>
<dbReference type="EMBL" id="DXDD01000066">
    <property type="protein sequence ID" value="HIY60041.1"/>
    <property type="molecule type" value="Genomic_DNA"/>
</dbReference>
<dbReference type="SUPFAM" id="SSF52242">
    <property type="entry name" value="Cobalamin (vitamin B12)-binding domain"/>
    <property type="match status" value="1"/>
</dbReference>
<evidence type="ECO:0000259" key="5">
    <source>
        <dbReference type="PROSITE" id="PS51337"/>
    </source>
</evidence>
<dbReference type="PROSITE" id="PS51332">
    <property type="entry name" value="B12_BINDING"/>
    <property type="match status" value="1"/>
</dbReference>
<accession>A0A9D2C731</accession>
<dbReference type="PANTHER" id="PTHR45833">
    <property type="entry name" value="METHIONINE SYNTHASE"/>
    <property type="match status" value="1"/>
</dbReference>
<name>A0A9D2C731_9FIRM</name>
<dbReference type="InterPro" id="IPR050554">
    <property type="entry name" value="Met_Synthase/Corrinoid"/>
</dbReference>
<dbReference type="Gene3D" id="1.10.1240.10">
    <property type="entry name" value="Methionine synthase domain"/>
    <property type="match status" value="1"/>
</dbReference>
<dbReference type="Proteomes" id="UP000824007">
    <property type="component" value="Unassembled WGS sequence"/>
</dbReference>
<dbReference type="Pfam" id="PF02310">
    <property type="entry name" value="B12-binding"/>
    <property type="match status" value="1"/>
</dbReference>
<dbReference type="FunFam" id="3.40.50.280:FF:000003">
    <property type="entry name" value="Dimethylamine methyltransferase corrinoid protein"/>
    <property type="match status" value="1"/>
</dbReference>
<evidence type="ECO:0000256" key="2">
    <source>
        <dbReference type="ARBA" id="ARBA00022723"/>
    </source>
</evidence>
<dbReference type="SUPFAM" id="SSF47644">
    <property type="entry name" value="Methionine synthase domain"/>
    <property type="match status" value="1"/>
</dbReference>
<comment type="similarity">
    <text evidence="1">Belongs to the methylamine corrinoid protein family.</text>
</comment>
<reference evidence="6" key="1">
    <citation type="journal article" date="2021" name="PeerJ">
        <title>Extensive microbial diversity within the chicken gut microbiome revealed by metagenomics and culture.</title>
        <authorList>
            <person name="Gilroy R."/>
            <person name="Ravi A."/>
            <person name="Getino M."/>
            <person name="Pursley I."/>
            <person name="Horton D.L."/>
            <person name="Alikhan N.F."/>
            <person name="Baker D."/>
            <person name="Gharbi K."/>
            <person name="Hall N."/>
            <person name="Watson M."/>
            <person name="Adriaenssens E.M."/>
            <person name="Foster-Nyarko E."/>
            <person name="Jarju S."/>
            <person name="Secka A."/>
            <person name="Antonio M."/>
            <person name="Oren A."/>
            <person name="Chaudhuri R.R."/>
            <person name="La Ragione R."/>
            <person name="Hildebrand F."/>
            <person name="Pallen M.J."/>
        </authorList>
    </citation>
    <scope>NUCLEOTIDE SEQUENCE</scope>
    <source>
        <strain evidence="6">ChiSxjej3B15-24422</strain>
    </source>
</reference>
<dbReference type="GO" id="GO:0008705">
    <property type="term" value="F:methionine synthase activity"/>
    <property type="evidence" value="ECO:0007669"/>
    <property type="project" value="TreeGrafter"/>
</dbReference>
<dbReference type="PROSITE" id="PS51337">
    <property type="entry name" value="B12_BINDING_NTER"/>
    <property type="match status" value="1"/>
</dbReference>